<keyword evidence="1" id="KW-1133">Transmembrane helix</keyword>
<sequence>MPTANRVLLVLGGTLAGILSLAILFSPAAFYASYDIEVDGMTNLLNELKAPALVILALGAIQALGALQLRHHRLGIGAGILLYLGFGLSRLVALATDGPPAAALIAVTASELVIGLLFVLAFWRLRTSTAG</sequence>
<feature type="transmembrane region" description="Helical" evidence="1">
    <location>
        <begin position="48"/>
        <end position="67"/>
    </location>
</feature>
<dbReference type="EMBL" id="WQRF01000001">
    <property type="protein sequence ID" value="MVS98183.1"/>
    <property type="molecule type" value="Genomic_DNA"/>
</dbReference>
<evidence type="ECO:0000313" key="2">
    <source>
        <dbReference type="EMBL" id="MVS98183.1"/>
    </source>
</evidence>
<reference evidence="2 3" key="1">
    <citation type="submission" date="2019-12" db="EMBL/GenBank/DDBJ databases">
        <title>Devosia maris sp. nov., isolated from the deep seawater.</title>
        <authorList>
            <person name="Liu Y."/>
        </authorList>
    </citation>
    <scope>NUCLEOTIDE SEQUENCE [LARGE SCALE GENOMIC DNA]</scope>
    <source>
        <strain evidence="2 3">L53-10-65</strain>
    </source>
</reference>
<feature type="transmembrane region" description="Helical" evidence="1">
    <location>
        <begin position="101"/>
        <end position="123"/>
    </location>
</feature>
<keyword evidence="3" id="KW-1185">Reference proteome</keyword>
<keyword evidence="1" id="KW-0472">Membrane</keyword>
<accession>A0A7X3K2R1</accession>
<dbReference type="InterPro" id="IPR025597">
    <property type="entry name" value="DUF4345"/>
</dbReference>
<protein>
    <submittedName>
        <fullName evidence="2">DUF4345 domain-containing protein</fullName>
    </submittedName>
</protein>
<proteinExistence type="predicted"/>
<feature type="transmembrane region" description="Helical" evidence="1">
    <location>
        <begin position="74"/>
        <end position="95"/>
    </location>
</feature>
<dbReference type="Proteomes" id="UP000438106">
    <property type="component" value="Unassembled WGS sequence"/>
</dbReference>
<comment type="caution">
    <text evidence="2">The sequence shown here is derived from an EMBL/GenBank/DDBJ whole genome shotgun (WGS) entry which is preliminary data.</text>
</comment>
<evidence type="ECO:0000313" key="3">
    <source>
        <dbReference type="Proteomes" id="UP000438106"/>
    </source>
</evidence>
<dbReference type="Pfam" id="PF14248">
    <property type="entry name" value="DUF4345"/>
    <property type="match status" value="1"/>
</dbReference>
<organism evidence="2 3">
    <name type="scientific">Devosia marina</name>
    <dbReference type="NCBI Taxonomy" id="2683198"/>
    <lineage>
        <taxon>Bacteria</taxon>
        <taxon>Pseudomonadati</taxon>
        <taxon>Pseudomonadota</taxon>
        <taxon>Alphaproteobacteria</taxon>
        <taxon>Hyphomicrobiales</taxon>
        <taxon>Devosiaceae</taxon>
        <taxon>Devosia</taxon>
    </lineage>
</organism>
<keyword evidence="1" id="KW-0812">Transmembrane</keyword>
<dbReference type="AlphaFoldDB" id="A0A7X3K2R1"/>
<name>A0A7X3K2R1_9HYPH</name>
<evidence type="ECO:0000256" key="1">
    <source>
        <dbReference type="SAM" id="Phobius"/>
    </source>
</evidence>
<gene>
    <name evidence="2" type="ORF">GO014_03985</name>
</gene>
<dbReference type="RefSeq" id="WP_157289197.1">
    <property type="nucleotide sequence ID" value="NZ_WQRF01000001.1"/>
</dbReference>